<dbReference type="SUPFAM" id="SSF53448">
    <property type="entry name" value="Nucleotide-diphospho-sugar transferases"/>
    <property type="match status" value="1"/>
</dbReference>
<gene>
    <name evidence="3" type="ORF">QJ522_03175</name>
</gene>
<dbReference type="GO" id="GO:0016757">
    <property type="term" value="F:glycosyltransferase activity"/>
    <property type="evidence" value="ECO:0007669"/>
    <property type="project" value="UniProtKB-KW"/>
</dbReference>
<keyword evidence="3" id="KW-0808">Transferase</keyword>
<evidence type="ECO:0000259" key="2">
    <source>
        <dbReference type="Pfam" id="PF00535"/>
    </source>
</evidence>
<dbReference type="EC" id="2.4.-.-" evidence="3"/>
<dbReference type="RefSeq" id="WP_349243446.1">
    <property type="nucleotide sequence ID" value="NZ_JASCXX010000003.1"/>
</dbReference>
<evidence type="ECO:0000313" key="3">
    <source>
        <dbReference type="EMBL" id="MDI6448036.1"/>
    </source>
</evidence>
<evidence type="ECO:0000256" key="1">
    <source>
        <dbReference type="ARBA" id="ARBA00038494"/>
    </source>
</evidence>
<dbReference type="EMBL" id="JASCXX010000003">
    <property type="protein sequence ID" value="MDI6448036.1"/>
    <property type="molecule type" value="Genomic_DNA"/>
</dbReference>
<protein>
    <submittedName>
        <fullName evidence="3">Glycosyltransferase</fullName>
        <ecNumber evidence="3">2.4.-.-</ecNumber>
    </submittedName>
</protein>
<comment type="similarity">
    <text evidence="1">Belongs to the glycosyltransferase 2 family. WaaE/KdtX subfamily.</text>
</comment>
<dbReference type="PANTHER" id="PTHR43630:SF2">
    <property type="entry name" value="GLYCOSYLTRANSFERASE"/>
    <property type="match status" value="1"/>
</dbReference>
<dbReference type="InterPro" id="IPR029044">
    <property type="entry name" value="Nucleotide-diphossugar_trans"/>
</dbReference>
<name>A0AAW6TX39_9BACT</name>
<proteinExistence type="inferred from homology"/>
<feature type="domain" description="Glycosyltransferase 2-like" evidence="2">
    <location>
        <begin position="7"/>
        <end position="107"/>
    </location>
</feature>
<reference evidence="3" key="1">
    <citation type="submission" date="2023-05" db="EMBL/GenBank/DDBJ databases">
        <title>Anaerotaeda fermentans gen. nov., sp. nov., a novel anaerobic planctomycete of the new family within the order Sedimentisphaerales isolated from Taman Peninsula, Russia.</title>
        <authorList>
            <person name="Khomyakova M.A."/>
            <person name="Merkel A.Y."/>
            <person name="Slobodkin A.I."/>
        </authorList>
    </citation>
    <scope>NUCLEOTIDE SEQUENCE</scope>
    <source>
        <strain evidence="3">M17dextr</strain>
    </source>
</reference>
<dbReference type="Proteomes" id="UP001431776">
    <property type="component" value="Unassembled WGS sequence"/>
</dbReference>
<dbReference type="Gene3D" id="3.90.550.10">
    <property type="entry name" value="Spore Coat Polysaccharide Biosynthesis Protein SpsA, Chain A"/>
    <property type="match status" value="1"/>
</dbReference>
<organism evidence="3 4">
    <name type="scientific">Anaerobaca lacustris</name>
    <dbReference type="NCBI Taxonomy" id="3044600"/>
    <lineage>
        <taxon>Bacteria</taxon>
        <taxon>Pseudomonadati</taxon>
        <taxon>Planctomycetota</taxon>
        <taxon>Phycisphaerae</taxon>
        <taxon>Sedimentisphaerales</taxon>
        <taxon>Anaerobacaceae</taxon>
        <taxon>Anaerobaca</taxon>
    </lineage>
</organism>
<keyword evidence="3" id="KW-0328">Glycosyltransferase</keyword>
<dbReference type="InterPro" id="IPR001173">
    <property type="entry name" value="Glyco_trans_2-like"/>
</dbReference>
<dbReference type="Pfam" id="PF00535">
    <property type="entry name" value="Glycos_transf_2"/>
    <property type="match status" value="1"/>
</dbReference>
<dbReference type="PANTHER" id="PTHR43630">
    <property type="entry name" value="POLY-BETA-1,6-N-ACETYL-D-GLUCOSAMINE SYNTHASE"/>
    <property type="match status" value="1"/>
</dbReference>
<evidence type="ECO:0000313" key="4">
    <source>
        <dbReference type="Proteomes" id="UP001431776"/>
    </source>
</evidence>
<keyword evidence="4" id="KW-1185">Reference proteome</keyword>
<comment type="caution">
    <text evidence="3">The sequence shown here is derived from an EMBL/GenBank/DDBJ whole genome shotgun (WGS) entry which is preliminary data.</text>
</comment>
<sequence>MNRPLISTCIVTQNNAAYLSRAIASVERFADEIVVVDGGSTDDTEAFVRSHPKCLYLRRPFDGNFAAQKNFGFDHASGTWILELDQDEVVCEEFAEAIRPLLVRSGELGYAIRRWWICSTDPLRYVSTYLFETTWIPRLFRNEPQLRYAFPLPGPNSGTIHHEFSPALQARFVPIDRWRLLHFHYLIHGRADRERRFAWFNRVDPRCIEMNARCYLYENFSHRIQPCPAQWRDGVSVQAMPVAV</sequence>
<dbReference type="AlphaFoldDB" id="A0AAW6TX39"/>
<accession>A0AAW6TX39</accession>